<dbReference type="Proteomes" id="UP000011115">
    <property type="component" value="Unassembled WGS sequence"/>
</dbReference>
<feature type="region of interest" description="Disordered" evidence="1">
    <location>
        <begin position="117"/>
        <end position="145"/>
    </location>
</feature>
<dbReference type="PANTHER" id="PTHR33836:SF13">
    <property type="entry name" value="LOW-TEMPERATURE-INDUCED 78 KDA PROTEIN-LIKE"/>
    <property type="match status" value="1"/>
</dbReference>
<dbReference type="GO" id="GO:0009737">
    <property type="term" value="P:response to abscisic acid"/>
    <property type="evidence" value="ECO:0007669"/>
    <property type="project" value="InterPro"/>
</dbReference>
<sequence length="249" mass="27126">MSVKEETKPEKGASMKNYLAEKFKPRDEDKALSEVISGKLAGRKDKTEGTEQAKPTEKVKENSTEKMEKPEGVATQKGSTDEQRVAPAAAAATTHVEGGGKSMINRLKGVASSWLHKAPAAAPPSQQTPTSTTHEKKIETRRTRKPRRIIAAQREIDEPIQSKSSSLSQWVLLCMRSFENNLGVSILRLDRPSLKIKGSHSLSVGIVKFSAELSKPGQWSAWGQRWSPSAGHVQGVGSGVPNLVSEHRV</sequence>
<protein>
    <submittedName>
        <fullName evidence="3">Low-temperature-induced 65 kDa protein</fullName>
    </submittedName>
</protein>
<dbReference type="PaxDb" id="4113-PGSC0003DMT400077168"/>
<dbReference type="Pfam" id="PF23399">
    <property type="entry name" value="LTI65_PGEED"/>
    <property type="match status" value="1"/>
</dbReference>
<evidence type="ECO:0000259" key="2">
    <source>
        <dbReference type="Pfam" id="PF23399"/>
    </source>
</evidence>
<dbReference type="EnsemblPlants" id="PGSC0003DMT400077168">
    <property type="protein sequence ID" value="PGSC0003DMT400077168"/>
    <property type="gene ID" value="PGSC0003DMG400030008"/>
</dbReference>
<feature type="domain" description="LTI65/LTI78 PGEED repeat" evidence="2">
    <location>
        <begin position="11"/>
        <end position="40"/>
    </location>
</feature>
<dbReference type="Gramene" id="PGSC0003DMT400077168">
    <property type="protein sequence ID" value="PGSC0003DMT400077168"/>
    <property type="gene ID" value="PGSC0003DMG400030008"/>
</dbReference>
<dbReference type="ExpressionAtlas" id="M1CY00">
    <property type="expression patterns" value="baseline and differential"/>
</dbReference>
<dbReference type="OrthoDB" id="1931597at2759"/>
<accession>M1CY00</accession>
<dbReference type="InterPro" id="IPR037491">
    <property type="entry name" value="LTI78/LTI65"/>
</dbReference>
<keyword evidence="4" id="KW-1185">Reference proteome</keyword>
<proteinExistence type="predicted"/>
<evidence type="ECO:0000313" key="3">
    <source>
        <dbReference type="EnsemblPlants" id="PGSC0003DMT400077168"/>
    </source>
</evidence>
<evidence type="ECO:0000313" key="4">
    <source>
        <dbReference type="Proteomes" id="UP000011115"/>
    </source>
</evidence>
<reference evidence="4" key="1">
    <citation type="journal article" date="2011" name="Nature">
        <title>Genome sequence and analysis of the tuber crop potato.</title>
        <authorList>
            <consortium name="The Potato Genome Sequencing Consortium"/>
        </authorList>
    </citation>
    <scope>NUCLEOTIDE SEQUENCE [LARGE SCALE GENOMIC DNA]</scope>
    <source>
        <strain evidence="4">cv. DM1-3 516 R44</strain>
    </source>
</reference>
<evidence type="ECO:0000256" key="1">
    <source>
        <dbReference type="SAM" id="MobiDB-lite"/>
    </source>
</evidence>
<name>M1CY00_SOLTU</name>
<feature type="compositionally biased region" description="Basic and acidic residues" evidence="1">
    <location>
        <begin position="42"/>
        <end position="71"/>
    </location>
</feature>
<dbReference type="PANTHER" id="PTHR33836">
    <property type="entry name" value="LOW-TEMPERATURE-INDUCED 65 KDA PROTEIN-RELATED"/>
    <property type="match status" value="1"/>
</dbReference>
<dbReference type="HOGENOM" id="CLU_1117319_0_0_1"/>
<dbReference type="STRING" id="4113.M1CY00"/>
<dbReference type="eggNOG" id="ENOG502R81B">
    <property type="taxonomic scope" value="Eukaryota"/>
</dbReference>
<organism evidence="3 4">
    <name type="scientific">Solanum tuberosum</name>
    <name type="common">Potato</name>
    <dbReference type="NCBI Taxonomy" id="4113"/>
    <lineage>
        <taxon>Eukaryota</taxon>
        <taxon>Viridiplantae</taxon>
        <taxon>Streptophyta</taxon>
        <taxon>Embryophyta</taxon>
        <taxon>Tracheophyta</taxon>
        <taxon>Spermatophyta</taxon>
        <taxon>Magnoliopsida</taxon>
        <taxon>eudicotyledons</taxon>
        <taxon>Gunneridae</taxon>
        <taxon>Pentapetalae</taxon>
        <taxon>asterids</taxon>
        <taxon>lamiids</taxon>
        <taxon>Solanales</taxon>
        <taxon>Solanaceae</taxon>
        <taxon>Solanoideae</taxon>
        <taxon>Solaneae</taxon>
        <taxon>Solanum</taxon>
    </lineage>
</organism>
<dbReference type="InterPro" id="IPR057059">
    <property type="entry name" value="LTI65/LTI78_PGEED"/>
</dbReference>
<feature type="region of interest" description="Disordered" evidence="1">
    <location>
        <begin position="1"/>
        <end position="85"/>
    </location>
</feature>
<feature type="compositionally biased region" description="Basic and acidic residues" evidence="1">
    <location>
        <begin position="1"/>
        <end position="32"/>
    </location>
</feature>
<dbReference type="InParanoid" id="M1CY00"/>
<dbReference type="AlphaFoldDB" id="M1CY00"/>
<feature type="compositionally biased region" description="Low complexity" evidence="1">
    <location>
        <begin position="118"/>
        <end position="132"/>
    </location>
</feature>
<reference evidence="3" key="2">
    <citation type="submission" date="2015-06" db="UniProtKB">
        <authorList>
            <consortium name="EnsemblPlants"/>
        </authorList>
    </citation>
    <scope>IDENTIFICATION</scope>
    <source>
        <strain evidence="3">DM1-3 516 R44</strain>
    </source>
</reference>
<gene>
    <name evidence="3" type="primary">LOC102602565</name>
</gene>